<evidence type="ECO:0000313" key="3">
    <source>
        <dbReference type="Proteomes" id="UP000198771"/>
    </source>
</evidence>
<dbReference type="AlphaFoldDB" id="A0A1G6A1E1"/>
<feature type="region of interest" description="Disordered" evidence="1">
    <location>
        <begin position="155"/>
        <end position="183"/>
    </location>
</feature>
<evidence type="ECO:0000256" key="1">
    <source>
        <dbReference type="SAM" id="MobiDB-lite"/>
    </source>
</evidence>
<dbReference type="Proteomes" id="UP000198771">
    <property type="component" value="Unassembled WGS sequence"/>
</dbReference>
<feature type="compositionally biased region" description="Pro residues" evidence="1">
    <location>
        <begin position="156"/>
        <end position="182"/>
    </location>
</feature>
<sequence length="326" mass="36166">MKHAFKFGFLILAALLLVGLVGPVQAQTQLRELGRSPFYPVEMNTVSDFQEMVRETLPAIREGFSMMGAPDLVDPFVDQVRQGNVEQTSIPPGQRMQWMMFRTDGRIEIINDLVWAGPQPFNAFQLFVDSGPNRHVFIVPAVCGNITLAQTIQAPAPAPAPTQQPAPAPAPAPTPAPTPPPVDEVQELVTRIPGNFVADLGYMHQPNAANYALFRIGYRYPIHQNISILGMVGFAPVFRGDGDDDSFMIDLLANYHYHRMFFGAGVGFWTSSDNDRFDLIVNTGYRIYGEPNQFNASLFLEARGAVDELDDLRDYGRFGGGLRLEF</sequence>
<gene>
    <name evidence="2" type="ORF">SAMN05660653_00074</name>
</gene>
<keyword evidence="3" id="KW-1185">Reference proteome</keyword>
<proteinExistence type="predicted"/>
<accession>A0A1G6A1E1</accession>
<dbReference type="EMBL" id="FMXO01000001">
    <property type="protein sequence ID" value="SDB02298.1"/>
    <property type="molecule type" value="Genomic_DNA"/>
</dbReference>
<reference evidence="2 3" key="1">
    <citation type="submission" date="2016-10" db="EMBL/GenBank/DDBJ databases">
        <authorList>
            <person name="de Groot N.N."/>
        </authorList>
    </citation>
    <scope>NUCLEOTIDE SEQUENCE [LARGE SCALE GENOMIC DNA]</scope>
    <source>
        <strain evidence="2 3">ASO4-2</strain>
    </source>
</reference>
<evidence type="ECO:0000313" key="2">
    <source>
        <dbReference type="EMBL" id="SDB02298.1"/>
    </source>
</evidence>
<dbReference type="STRING" id="617002.SAMN05660653_00074"/>
<protein>
    <submittedName>
        <fullName evidence="2">Uncharacterized protein</fullName>
    </submittedName>
</protein>
<organism evidence="2 3">
    <name type="scientific">Desulfonatronum thiosulfatophilum</name>
    <dbReference type="NCBI Taxonomy" id="617002"/>
    <lineage>
        <taxon>Bacteria</taxon>
        <taxon>Pseudomonadati</taxon>
        <taxon>Thermodesulfobacteriota</taxon>
        <taxon>Desulfovibrionia</taxon>
        <taxon>Desulfovibrionales</taxon>
        <taxon>Desulfonatronaceae</taxon>
        <taxon>Desulfonatronum</taxon>
    </lineage>
</organism>
<dbReference type="RefSeq" id="WP_092116081.1">
    <property type="nucleotide sequence ID" value="NZ_FMXO01000001.1"/>
</dbReference>
<name>A0A1G6A1E1_9BACT</name>